<name>A0A0H4W8S7_9BACT</name>
<keyword evidence="1" id="KW-0812">Transmembrane</keyword>
<feature type="transmembrane region" description="Helical" evidence="1">
    <location>
        <begin position="21"/>
        <end position="40"/>
    </location>
</feature>
<keyword evidence="1" id="KW-1133">Transmembrane helix</keyword>
<dbReference type="PATRIC" id="fig|1379910.4.peg.3576"/>
<dbReference type="Proteomes" id="UP000036458">
    <property type="component" value="Chromosome"/>
</dbReference>
<dbReference type="STRING" id="1379910.TH63_16385"/>
<dbReference type="KEGG" id="ruf:TH63_16385"/>
<reference evidence="2 3" key="1">
    <citation type="submission" date="2015-01" db="EMBL/GenBank/DDBJ databases">
        <title>Rufibacter sp./DG31D/ whole genome sequencing.</title>
        <authorList>
            <person name="Kim M.K."/>
            <person name="Srinivasan S."/>
            <person name="Lee J.-J."/>
        </authorList>
    </citation>
    <scope>NUCLEOTIDE SEQUENCE [LARGE SCALE GENOMIC DNA]</scope>
    <source>
        <strain evidence="2 3">DG31D</strain>
    </source>
</reference>
<dbReference type="RefSeq" id="WP_048921898.1">
    <property type="nucleotide sequence ID" value="NZ_CP010777.1"/>
</dbReference>
<accession>A0A0H4W8S7</accession>
<feature type="transmembrane region" description="Helical" evidence="1">
    <location>
        <begin position="52"/>
        <end position="72"/>
    </location>
</feature>
<keyword evidence="1" id="KW-0472">Membrane</keyword>
<organism evidence="2 3">
    <name type="scientific">Rufibacter radiotolerans</name>
    <dbReference type="NCBI Taxonomy" id="1379910"/>
    <lineage>
        <taxon>Bacteria</taxon>
        <taxon>Pseudomonadati</taxon>
        <taxon>Bacteroidota</taxon>
        <taxon>Cytophagia</taxon>
        <taxon>Cytophagales</taxon>
        <taxon>Hymenobacteraceae</taxon>
        <taxon>Rufibacter</taxon>
    </lineage>
</organism>
<sequence>MNYSRRPQRQRQENAYGNIMKYISLLMVLLYFGFGLYILLSSPQQIPFPKEFKYILGGLLLFYGFIRFVRAYQQYFKKPRRDEEE</sequence>
<gene>
    <name evidence="2" type="ORF">TH63_16385</name>
</gene>
<evidence type="ECO:0000313" key="2">
    <source>
        <dbReference type="EMBL" id="AKQ46851.1"/>
    </source>
</evidence>
<keyword evidence="3" id="KW-1185">Reference proteome</keyword>
<evidence type="ECO:0000313" key="3">
    <source>
        <dbReference type="Proteomes" id="UP000036458"/>
    </source>
</evidence>
<dbReference type="EMBL" id="CP010777">
    <property type="protein sequence ID" value="AKQ46851.1"/>
    <property type="molecule type" value="Genomic_DNA"/>
</dbReference>
<protein>
    <submittedName>
        <fullName evidence="2">Uncharacterized protein</fullName>
    </submittedName>
</protein>
<evidence type="ECO:0000256" key="1">
    <source>
        <dbReference type="SAM" id="Phobius"/>
    </source>
</evidence>
<proteinExistence type="predicted"/>
<dbReference type="AlphaFoldDB" id="A0A0H4W8S7"/>